<reference evidence="2" key="1">
    <citation type="submission" date="2020-01" db="EMBL/GenBank/DDBJ databases">
        <authorList>
            <person name="Feng Z.H.Z."/>
        </authorList>
    </citation>
    <scope>NUCLEOTIDE SEQUENCE</scope>
    <source>
        <strain evidence="2">CBS107.38</strain>
    </source>
</reference>
<feature type="compositionally biased region" description="Basic and acidic residues" evidence="1">
    <location>
        <begin position="15"/>
        <end position="49"/>
    </location>
</feature>
<proteinExistence type="predicted"/>
<accession>A0A8H7B2Y6</accession>
<dbReference type="AlphaFoldDB" id="A0A8H7B2Y6"/>
<dbReference type="EMBL" id="JAAABM010000008">
    <property type="protein sequence ID" value="KAF7675392.1"/>
    <property type="molecule type" value="Genomic_DNA"/>
</dbReference>
<keyword evidence="3" id="KW-1185">Reference proteome</keyword>
<evidence type="ECO:0000313" key="3">
    <source>
        <dbReference type="Proteomes" id="UP000596902"/>
    </source>
</evidence>
<dbReference type="RefSeq" id="XP_038785655.1">
    <property type="nucleotide sequence ID" value="XM_038931158.1"/>
</dbReference>
<sequence length="67" mass="7657">MDGTGIGAKSFSKAESVEKQLKLEEQRKAHGKTDRIKHEEELKEGEDRRKKGRVNRWINYALSSLAS</sequence>
<dbReference type="Proteomes" id="UP000596902">
    <property type="component" value="Unassembled WGS sequence"/>
</dbReference>
<evidence type="ECO:0000313" key="2">
    <source>
        <dbReference type="EMBL" id="KAF7675392.1"/>
    </source>
</evidence>
<gene>
    <name evidence="2" type="ORF">GT037_006111</name>
</gene>
<protein>
    <submittedName>
        <fullName evidence="2">Uncharacterized protein</fullName>
    </submittedName>
</protein>
<organism evidence="2 3">
    <name type="scientific">Alternaria burnsii</name>
    <dbReference type="NCBI Taxonomy" id="1187904"/>
    <lineage>
        <taxon>Eukaryota</taxon>
        <taxon>Fungi</taxon>
        <taxon>Dikarya</taxon>
        <taxon>Ascomycota</taxon>
        <taxon>Pezizomycotina</taxon>
        <taxon>Dothideomycetes</taxon>
        <taxon>Pleosporomycetidae</taxon>
        <taxon>Pleosporales</taxon>
        <taxon>Pleosporineae</taxon>
        <taxon>Pleosporaceae</taxon>
        <taxon>Alternaria</taxon>
        <taxon>Alternaria sect. Alternaria</taxon>
    </lineage>
</organism>
<dbReference type="GeneID" id="62204336"/>
<comment type="caution">
    <text evidence="2">The sequence shown here is derived from an EMBL/GenBank/DDBJ whole genome shotgun (WGS) entry which is preliminary data.</text>
</comment>
<reference evidence="2" key="2">
    <citation type="submission" date="2020-08" db="EMBL/GenBank/DDBJ databases">
        <title>Draft Genome Sequence of Cumin Blight Pathogen Alternaria burnsii.</title>
        <authorList>
            <person name="Feng Z."/>
        </authorList>
    </citation>
    <scope>NUCLEOTIDE SEQUENCE</scope>
    <source>
        <strain evidence="2">CBS107.38</strain>
    </source>
</reference>
<name>A0A8H7B2Y6_9PLEO</name>
<feature type="region of interest" description="Disordered" evidence="1">
    <location>
        <begin position="1"/>
        <end position="49"/>
    </location>
</feature>
<evidence type="ECO:0000256" key="1">
    <source>
        <dbReference type="SAM" id="MobiDB-lite"/>
    </source>
</evidence>